<gene>
    <name evidence="3" type="ORF">JHL17_23050</name>
</gene>
<evidence type="ECO:0000313" key="3">
    <source>
        <dbReference type="EMBL" id="MBK1840286.1"/>
    </source>
</evidence>
<reference evidence="4" key="1">
    <citation type="submission" date="2021-01" db="EMBL/GenBank/DDBJ databases">
        <title>Genome public.</title>
        <authorList>
            <person name="Liu C."/>
            <person name="Sun Q."/>
        </authorList>
    </citation>
    <scope>NUCLEOTIDE SEQUENCE [LARGE SCALE GENOMIC DNA]</scope>
    <source>
        <strain evidence="4">YIM B02556</strain>
    </source>
</reference>
<comment type="similarity">
    <text evidence="1">Belongs to the oxygen-dependent FAD-linked oxidoreductase family.</text>
</comment>
<accession>A0ABS1FA41</accession>
<keyword evidence="4" id="KW-1185">Reference proteome</keyword>
<dbReference type="Proteomes" id="UP000652760">
    <property type="component" value="Unassembled WGS sequence"/>
</dbReference>
<dbReference type="InterPro" id="IPR029058">
    <property type="entry name" value="AB_hydrolase_fold"/>
</dbReference>
<dbReference type="Gene3D" id="3.40.50.1820">
    <property type="entry name" value="alpha/beta hydrolase"/>
    <property type="match status" value="1"/>
</dbReference>
<evidence type="ECO:0000313" key="4">
    <source>
        <dbReference type="Proteomes" id="UP000652760"/>
    </source>
</evidence>
<dbReference type="SUPFAM" id="SSF53474">
    <property type="entry name" value="alpha/beta-Hydrolases"/>
    <property type="match status" value="1"/>
</dbReference>
<proteinExistence type="inferred from homology"/>
<dbReference type="InterPro" id="IPR006093">
    <property type="entry name" value="Oxy_OxRdtase_FAD_BS"/>
</dbReference>
<dbReference type="PANTHER" id="PTHR33428">
    <property type="entry name" value="CHLOROPHYLLASE-2, CHLOROPLASTIC"/>
    <property type="match status" value="1"/>
</dbReference>
<name>A0ABS1FA41_9PROT</name>
<organism evidence="3 4">
    <name type="scientific">Azospirillum endophyticum</name>
    <dbReference type="NCBI Taxonomy" id="2800326"/>
    <lineage>
        <taxon>Bacteria</taxon>
        <taxon>Pseudomonadati</taxon>
        <taxon>Pseudomonadota</taxon>
        <taxon>Alphaproteobacteria</taxon>
        <taxon>Rhodospirillales</taxon>
        <taxon>Azospirillaceae</taxon>
        <taxon>Azospirillum</taxon>
    </lineage>
</organism>
<keyword evidence="2" id="KW-0560">Oxidoreductase</keyword>
<sequence>MADKLIKDAALIPVAAQTPFMAVTPITIPAPQRYADIELRVSAPTTGDKLPIILLSHGHGASNYLSSNRGMLPLSEFWASHGFVVIQPTHLNSTTLSPDTPEAPLFYRSRAQDMALILDRLALIDKAVPGLAGRLDREKVAVAGYSLGGFTAGMLLGMQLHDIDGEETLDLRDDRIKVGVLIGAPGLGARLDGPVGQRYPALTKNSFDAMKAPALVVAGDRDFNPNFSTHADWRSDAYRLSPAPKSLLAVTDAEHGYGGVAGYDAGETTDENPERVAFVQRMTWAWLWSALHPGSDAWEKAQASLNGEAGRLGHVETR</sequence>
<comment type="caution">
    <text evidence="3">The sequence shown here is derived from an EMBL/GenBank/DDBJ whole genome shotgun (WGS) entry which is preliminary data.</text>
</comment>
<dbReference type="PROSITE" id="PS00862">
    <property type="entry name" value="OX2_COVAL_FAD"/>
    <property type="match status" value="1"/>
</dbReference>
<dbReference type="RefSeq" id="WP_200196733.1">
    <property type="nucleotide sequence ID" value="NZ_JAENHM010000060.1"/>
</dbReference>
<dbReference type="EMBL" id="JAENHM010000060">
    <property type="protein sequence ID" value="MBK1840286.1"/>
    <property type="molecule type" value="Genomic_DNA"/>
</dbReference>
<evidence type="ECO:0000256" key="1">
    <source>
        <dbReference type="ARBA" id="ARBA00005466"/>
    </source>
</evidence>
<protein>
    <submittedName>
        <fullName evidence="3">Chlorophyllase</fullName>
    </submittedName>
</protein>
<evidence type="ECO:0000256" key="2">
    <source>
        <dbReference type="ARBA" id="ARBA00023002"/>
    </source>
</evidence>
<dbReference type="PANTHER" id="PTHR33428:SF14">
    <property type="entry name" value="CARBOXYLESTERASE TYPE B DOMAIN-CONTAINING PROTEIN"/>
    <property type="match status" value="1"/>
</dbReference>